<feature type="domain" description="HDOD" evidence="2">
    <location>
        <begin position="221"/>
        <end position="418"/>
    </location>
</feature>
<evidence type="ECO:0008006" key="5">
    <source>
        <dbReference type="Google" id="ProtNLM"/>
    </source>
</evidence>
<reference evidence="3 4" key="1">
    <citation type="submission" date="2019-11" db="EMBL/GenBank/DDBJ databases">
        <title>Comparative genomics of hydrocarbon-degrading Desulfosarcina strains.</title>
        <authorList>
            <person name="Watanabe M."/>
            <person name="Kojima H."/>
            <person name="Fukui M."/>
        </authorList>
    </citation>
    <scope>NUCLEOTIDE SEQUENCE [LARGE SCALE GENOMIC DNA]</scope>
    <source>
        <strain evidence="3 4">PP31</strain>
    </source>
</reference>
<dbReference type="AlphaFoldDB" id="A0A5K7ZL79"/>
<dbReference type="SUPFAM" id="SSF51206">
    <property type="entry name" value="cAMP-binding domain-like"/>
    <property type="match status" value="1"/>
</dbReference>
<evidence type="ECO:0000259" key="1">
    <source>
        <dbReference type="PROSITE" id="PS50042"/>
    </source>
</evidence>
<dbReference type="InterPro" id="IPR003607">
    <property type="entry name" value="HD/PDEase_dom"/>
</dbReference>
<gene>
    <name evidence="3" type="ORF">DSCW_64310</name>
</gene>
<proteinExistence type="predicted"/>
<dbReference type="PROSITE" id="PS50042">
    <property type="entry name" value="CNMP_BINDING_3"/>
    <property type="match status" value="1"/>
</dbReference>
<evidence type="ECO:0000313" key="3">
    <source>
        <dbReference type="EMBL" id="BBO79014.1"/>
    </source>
</evidence>
<dbReference type="SMART" id="SM00100">
    <property type="entry name" value="cNMP"/>
    <property type="match status" value="1"/>
</dbReference>
<evidence type="ECO:0000259" key="2">
    <source>
        <dbReference type="PROSITE" id="PS51833"/>
    </source>
</evidence>
<dbReference type="SUPFAM" id="SSF109604">
    <property type="entry name" value="HD-domain/PDEase-like"/>
    <property type="match status" value="1"/>
</dbReference>
<dbReference type="PROSITE" id="PS51833">
    <property type="entry name" value="HDOD"/>
    <property type="match status" value="1"/>
</dbReference>
<dbReference type="InterPro" id="IPR018490">
    <property type="entry name" value="cNMP-bd_dom_sf"/>
</dbReference>
<dbReference type="PANTHER" id="PTHR33525:SF3">
    <property type="entry name" value="RIBONUCLEASE Y"/>
    <property type="match status" value="1"/>
</dbReference>
<dbReference type="Pfam" id="PF00027">
    <property type="entry name" value="cNMP_binding"/>
    <property type="match status" value="1"/>
</dbReference>
<keyword evidence="4" id="KW-1185">Reference proteome</keyword>
<evidence type="ECO:0000313" key="4">
    <source>
        <dbReference type="Proteomes" id="UP000427769"/>
    </source>
</evidence>
<dbReference type="Gene3D" id="2.60.120.10">
    <property type="entry name" value="Jelly Rolls"/>
    <property type="match status" value="1"/>
</dbReference>
<dbReference type="InterPro" id="IPR000595">
    <property type="entry name" value="cNMP-bd_dom"/>
</dbReference>
<dbReference type="NCBIfam" id="TIGR00277">
    <property type="entry name" value="HDIG"/>
    <property type="match status" value="1"/>
</dbReference>
<dbReference type="InterPro" id="IPR014710">
    <property type="entry name" value="RmlC-like_jellyroll"/>
</dbReference>
<sequence>MTPAAPQKFILDECRSDAHGDQVKTRMTVNPIDVAAIIHRLAFFDTFTADEKCQITSEDAHFRMYNPGELLIRQGSSDRSLFIILSGNVAVTESAGGTLLAVLRAGDIFGEMAFLTDTRRTANVVARDAVIALKLDHLLFEQLSAEVREKFKDKIIKKLVTRLETANKELTRLSVMAGNGTFQMPETVAAPAASFSGKPEVPVFESGRELIRKIVSHTASLPAMPEVMIKVQKLIQLPATTPAQLAKIIETDPSMVAGILKVANSAYYGFRGKVSTIQHASSLFGTRRLAELITAMSAGGVLGRAMDGYGHKAGDMWRHSILVACTASEIAAIVADDILDSAYMAGLLHDIGKIILDPYVRERKVLFDHYFSTYPEKTIQEAEGHILGFNHAVIAAILCEKWSLPKSIAFGIRNHHQPSSAGDHLLSHIVHFADYLSGQTDKERNGKVPAKSLDDATRSIIPLDPDMIETIVKKARQYTRSLTGRLAKR</sequence>
<feature type="domain" description="Cyclic nucleotide-binding" evidence="1">
    <location>
        <begin position="43"/>
        <end position="143"/>
    </location>
</feature>
<protein>
    <recommendedName>
        <fullName evidence="5">Cyclic nucleotide-binding protein</fullName>
    </recommendedName>
</protein>
<dbReference type="Proteomes" id="UP000427769">
    <property type="component" value="Chromosome"/>
</dbReference>
<dbReference type="CDD" id="cd00077">
    <property type="entry name" value="HDc"/>
    <property type="match status" value="1"/>
</dbReference>
<dbReference type="KEGG" id="dwd:DSCW_64310"/>
<dbReference type="InterPro" id="IPR006675">
    <property type="entry name" value="HDIG_dom"/>
</dbReference>
<dbReference type="PANTHER" id="PTHR33525">
    <property type="match status" value="1"/>
</dbReference>
<dbReference type="Gene3D" id="1.10.3210.10">
    <property type="entry name" value="Hypothetical protein af1432"/>
    <property type="match status" value="1"/>
</dbReference>
<dbReference type="EMBL" id="AP021875">
    <property type="protein sequence ID" value="BBO79014.1"/>
    <property type="molecule type" value="Genomic_DNA"/>
</dbReference>
<dbReference type="RefSeq" id="WP_170302553.1">
    <property type="nucleotide sequence ID" value="NZ_AP021875.1"/>
</dbReference>
<dbReference type="CDD" id="cd00038">
    <property type="entry name" value="CAP_ED"/>
    <property type="match status" value="1"/>
</dbReference>
<name>A0A5K7ZL79_9BACT</name>
<accession>A0A5K7ZL79</accession>
<dbReference type="Pfam" id="PF08668">
    <property type="entry name" value="HDOD"/>
    <property type="match status" value="1"/>
</dbReference>
<dbReference type="SMART" id="SM00471">
    <property type="entry name" value="HDc"/>
    <property type="match status" value="1"/>
</dbReference>
<dbReference type="InterPro" id="IPR052340">
    <property type="entry name" value="RNase_Y/CdgJ"/>
</dbReference>
<organism evidence="3 4">
    <name type="scientific">Desulfosarcina widdelii</name>
    <dbReference type="NCBI Taxonomy" id="947919"/>
    <lineage>
        <taxon>Bacteria</taxon>
        <taxon>Pseudomonadati</taxon>
        <taxon>Thermodesulfobacteriota</taxon>
        <taxon>Desulfobacteria</taxon>
        <taxon>Desulfobacterales</taxon>
        <taxon>Desulfosarcinaceae</taxon>
        <taxon>Desulfosarcina</taxon>
    </lineage>
</organism>
<dbReference type="InterPro" id="IPR013976">
    <property type="entry name" value="HDOD"/>
</dbReference>